<proteinExistence type="predicted"/>
<sequence>MANKATRLLAVYGILQSLHATAPWARDGTPFFASASDSTGQIEGPFAELMDLMRLSGFRQEVAEEAAAIADRGLDTAEDVLAEEDRNENNLMAMLNALITQILQTKAKASLEQAMAMKRGDLVAAEEEEKSKEASDAELKTLQDGAANLLKEMKEDAITETLQAVESAGEQEILNSADDAIDDALLKKVNANDALETAVSEGDAEAIAEAEEAVREAEQELEDAQGAAEAALETARESVTPQVALNFAEEELKEKQEEAQAAQEAMLNTFSEGGEGNLGAVLEAIDTSIEEQAAAEEVKEAAEAAGDYQAAAGAEGVEAEAKDGAEVAEEVAVESLIQQSDSGTGKNDEAASVPSSGEGERKRVRRRVLEDSEETTLAPKHSRVHAFLTKLLSYLKAPFSFLRRKLFRRSE</sequence>
<evidence type="ECO:0000313" key="4">
    <source>
        <dbReference type="Proteomes" id="UP000221165"/>
    </source>
</evidence>
<dbReference type="Proteomes" id="UP000221165">
    <property type="component" value="Unassembled WGS sequence"/>
</dbReference>
<dbReference type="RefSeq" id="XP_067927076.1">
    <property type="nucleotide sequence ID" value="XM_068060951.1"/>
</dbReference>
<protein>
    <submittedName>
        <fullName evidence="3">Uncharacterized protein</fullName>
    </submittedName>
</protein>
<name>A0A2C6LCX1_9APIC</name>
<dbReference type="VEuPathDB" id="ToxoDB:CSUI_000720"/>
<evidence type="ECO:0000256" key="1">
    <source>
        <dbReference type="SAM" id="Coils"/>
    </source>
</evidence>
<feature type="coiled-coil region" evidence="1">
    <location>
        <begin position="200"/>
        <end position="272"/>
    </location>
</feature>
<evidence type="ECO:0000313" key="3">
    <source>
        <dbReference type="EMBL" id="PHJ25429.1"/>
    </source>
</evidence>
<comment type="caution">
    <text evidence="3">The sequence shown here is derived from an EMBL/GenBank/DDBJ whole genome shotgun (WGS) entry which is preliminary data.</text>
</comment>
<evidence type="ECO:0000256" key="2">
    <source>
        <dbReference type="SAM" id="MobiDB-lite"/>
    </source>
</evidence>
<dbReference type="AlphaFoldDB" id="A0A2C6LCX1"/>
<reference evidence="3 4" key="1">
    <citation type="journal article" date="2017" name="Int. J. Parasitol.">
        <title>The genome of the protozoan parasite Cystoisospora suis and a reverse vaccinology approach to identify vaccine candidates.</title>
        <authorList>
            <person name="Palmieri N."/>
            <person name="Shrestha A."/>
            <person name="Ruttkowski B."/>
            <person name="Beck T."/>
            <person name="Vogl C."/>
            <person name="Tomley F."/>
            <person name="Blake D.P."/>
            <person name="Joachim A."/>
        </authorList>
    </citation>
    <scope>NUCLEOTIDE SEQUENCE [LARGE SCALE GENOMIC DNA]</scope>
    <source>
        <strain evidence="3 4">Wien I</strain>
    </source>
</reference>
<dbReference type="EMBL" id="MIGC01000283">
    <property type="protein sequence ID" value="PHJ25429.1"/>
    <property type="molecule type" value="Genomic_DNA"/>
</dbReference>
<organism evidence="3 4">
    <name type="scientific">Cystoisospora suis</name>
    <dbReference type="NCBI Taxonomy" id="483139"/>
    <lineage>
        <taxon>Eukaryota</taxon>
        <taxon>Sar</taxon>
        <taxon>Alveolata</taxon>
        <taxon>Apicomplexa</taxon>
        <taxon>Conoidasida</taxon>
        <taxon>Coccidia</taxon>
        <taxon>Eucoccidiorida</taxon>
        <taxon>Eimeriorina</taxon>
        <taxon>Sarcocystidae</taxon>
        <taxon>Cystoisospora</taxon>
    </lineage>
</organism>
<keyword evidence="4" id="KW-1185">Reference proteome</keyword>
<gene>
    <name evidence="3" type="ORF">CSUI_000720</name>
</gene>
<keyword evidence="1" id="KW-0175">Coiled coil</keyword>
<feature type="region of interest" description="Disordered" evidence="2">
    <location>
        <begin position="337"/>
        <end position="379"/>
    </location>
</feature>
<accession>A0A2C6LCX1</accession>
<dbReference type="GeneID" id="94424162"/>